<evidence type="ECO:0000256" key="1">
    <source>
        <dbReference type="ARBA" id="ARBA00022729"/>
    </source>
</evidence>
<dbReference type="EMBL" id="MDYQ01000093">
    <property type="protein sequence ID" value="PRP82932.1"/>
    <property type="molecule type" value="Genomic_DNA"/>
</dbReference>
<dbReference type="InParanoid" id="A0A2P6NG73"/>
<keyword evidence="6" id="KW-1185">Reference proteome</keyword>
<evidence type="ECO:0000256" key="3">
    <source>
        <dbReference type="SAM" id="SignalP"/>
    </source>
</evidence>
<dbReference type="OrthoDB" id="14714at2759"/>
<dbReference type="InterPro" id="IPR055401">
    <property type="entry name" value="CEMIP_beta-hel_dom"/>
</dbReference>
<keyword evidence="1 3" id="KW-0732">Signal</keyword>
<evidence type="ECO:0000259" key="4">
    <source>
        <dbReference type="PROSITE" id="PS51484"/>
    </source>
</evidence>
<dbReference type="STRING" id="1890364.A0A2P6NG73"/>
<organism evidence="5 6">
    <name type="scientific">Planoprotostelium fungivorum</name>
    <dbReference type="NCBI Taxonomy" id="1890364"/>
    <lineage>
        <taxon>Eukaryota</taxon>
        <taxon>Amoebozoa</taxon>
        <taxon>Evosea</taxon>
        <taxon>Variosea</taxon>
        <taxon>Cavosteliida</taxon>
        <taxon>Cavosteliaceae</taxon>
        <taxon>Planoprotostelium</taxon>
    </lineage>
</organism>
<evidence type="ECO:0000313" key="5">
    <source>
        <dbReference type="EMBL" id="PRP82932.1"/>
    </source>
</evidence>
<dbReference type="InterPro" id="IPR019316">
    <property type="entry name" value="G8_domain"/>
</dbReference>
<dbReference type="PANTHER" id="PTHR46769:SF2">
    <property type="entry name" value="FIBROCYSTIN-L ISOFORM 2 PRECURSOR-RELATED"/>
    <property type="match status" value="1"/>
</dbReference>
<dbReference type="PROSITE" id="PS51484">
    <property type="entry name" value="G8"/>
    <property type="match status" value="1"/>
</dbReference>
<dbReference type="Pfam" id="PF24606">
    <property type="entry name" value="CEMIP_beta-hel"/>
    <property type="match status" value="1"/>
</dbReference>
<accession>A0A2P6NG73</accession>
<evidence type="ECO:0000256" key="2">
    <source>
        <dbReference type="ARBA" id="ARBA00023180"/>
    </source>
</evidence>
<gene>
    <name evidence="5" type="ORF">PROFUN_06709</name>
</gene>
<name>A0A2P6NG73_9EUKA</name>
<feature type="signal peptide" evidence="3">
    <location>
        <begin position="1"/>
        <end position="20"/>
    </location>
</feature>
<dbReference type="SMART" id="SM01225">
    <property type="entry name" value="G8"/>
    <property type="match status" value="1"/>
</dbReference>
<proteinExistence type="predicted"/>
<dbReference type="PANTHER" id="PTHR46769">
    <property type="entry name" value="POLYCYSTIC KIDNEY AND HEPATIC DISEASE 1 (AUTOSOMAL RECESSIVE)-LIKE 1"/>
    <property type="match status" value="1"/>
</dbReference>
<evidence type="ECO:0000313" key="6">
    <source>
        <dbReference type="Proteomes" id="UP000241769"/>
    </source>
</evidence>
<comment type="caution">
    <text evidence="5">The sequence shown here is derived from an EMBL/GenBank/DDBJ whole genome shotgun (WGS) entry which is preliminary data.</text>
</comment>
<sequence>MARHQAVLFLYLIFCLYSQAACPTGTNWSTSQPATNGAKVTISAGTTVLLDASPNVVYGGITVDGTLAFANANLQLNTEYILVRKGGSLIVGTADCPITNKVTITLYGYRNSTNGMGSDPDPTPVATTFGNKGIVIANGGSVTFYGQVNGPTWTRLSSTAQKGAQTLQLQDTVSWSVGDKIVVASTDFSEVLDYRIYQSKPDYQESIGQPFPDQNEVRVITAVNGNQVTIDRPLNFTHWGKDNEKAEVGWLSRNIVVKGDDSSIPDAFGGHFLVRNGPSAQISGVEFTQMGQAGIMGRYPVHFHAMMWTKNVQLTSCSIHDTFQRALSVHESYGILVKDNVAFNVNGHMWFLEDGGETGTTFDHNLGIKANPVGSETNRQLLPSDNRPAIFWIVNPNNTWINNAAVGGFHGYWFSMPQKPLGIGATIWANSIAMSPRLLPLGKFDNNVAHSVMHTGLMIDDMQKSDGTTEMAGYSPRLGPYDNTNGQSTTSTFTRFLAYKCRDSGVWTKGDNHLFSSLTLVDNSRGIMPNGHSMFQDSTVIGESDNIGNLVGFYKSSNRSYPSQWGDVNTFLQGHSSYDNGGPQQQQRNTYINFVSTSTRPAGALVSLAFGPFMLFPKNQYRALTFQNANQVYIDYKNVDAQYGWNVLDVDGSITGIKGGAWIQSNETHFRRPGCQLNANWNAYVCPLFQEGYVQVSMVLSSATQGSTIPIEPATDSRNVFATWFPLGGSIDGPRGSSGGGSYDVLQVMHNLIAKRAYSVRFSGGDRTLGNSPSDFTINMQSSAPSDWIIVSIPYPRGTSFTVTQISYPYGTLTEAGSFDRLTPTTYHYDYDTQHLYLLMFNTATGDNGLNNRFSYGIPEGGFWMPLHVVANCNGKCFVSPYSIPPVPTLPQGLTDDQYTANLEASQVTIGSSSTNVGKAFLSLFPRGFNGGVQLQYKVFHDAAGTNLKLSLNTGASGSAGTPIATRNIAYANSAVQSVWSISQAQWLALYQGKLYLSLKNSNNQEILRGQISCTGQCVAPPPAPSSDPCNPGYDTLPIYKDSLAYSVTNWTSGVYFPYNLNYTADSLCGRSSLRIGLNLAFFGVNWWSSQTSFALDKKYGALEFYAKVAPGSGEFSFNVQAHNATDMIASVPTSRSNTGNFIIDEYTWTRVRVSTAQLNIANRPRQLLKALGFSSYANPGKYILVDEWRFAVDAPTDLAVGVASGSVVLTWSPPATTCDIQGSSFSQWSISITTNGNTQQFSTSQYSPFTYALTGGLAKGSTSTVSISQVCADNTLSSVAASQSVTAPNVDSASAPNAVHITLDPDNLTTKVLVRVVPNAISCDYVGSSLSRYNLVGLDSQGKSTGLTCITVDAQTFRCDAAQNTVVRVNASTTCANGQTTSYTTSLPFTTLPSDLRAASLSQLSSNSDALSGSQKIYVTAPSECFNGDIIGLGVTLYNSQVVPQNYPQGFTSSPIAFQLIAIHLTGLSSVASLKCPIQVAFSYGDFSISDEKAGHMQLFYYSQSSSSYQANTQECSGATTKMDSKAKTWTASTCHLSIHSALYGNGQSVIAADSGSARVGALLFITALIALLV</sequence>
<dbReference type="InterPro" id="IPR052387">
    <property type="entry name" value="Fibrocystin"/>
</dbReference>
<keyword evidence="2" id="KW-0325">Glycoprotein</keyword>
<dbReference type="Pfam" id="PF10162">
    <property type="entry name" value="G8"/>
    <property type="match status" value="1"/>
</dbReference>
<dbReference type="Proteomes" id="UP000241769">
    <property type="component" value="Unassembled WGS sequence"/>
</dbReference>
<reference evidence="5 6" key="1">
    <citation type="journal article" date="2018" name="Genome Biol. Evol.">
        <title>Multiple Roots of Fruiting Body Formation in Amoebozoa.</title>
        <authorList>
            <person name="Hillmann F."/>
            <person name="Forbes G."/>
            <person name="Novohradska S."/>
            <person name="Ferling I."/>
            <person name="Riege K."/>
            <person name="Groth M."/>
            <person name="Westermann M."/>
            <person name="Marz M."/>
            <person name="Spaller T."/>
            <person name="Winckler T."/>
            <person name="Schaap P."/>
            <person name="Glockner G."/>
        </authorList>
    </citation>
    <scope>NUCLEOTIDE SEQUENCE [LARGE SCALE GENOMIC DNA]</scope>
    <source>
        <strain evidence="5 6">Jena</strain>
    </source>
</reference>
<feature type="chain" id="PRO_5015183001" description="G8 domain-containing protein" evidence="3">
    <location>
        <begin position="21"/>
        <end position="1575"/>
    </location>
</feature>
<feature type="domain" description="G8" evidence="4">
    <location>
        <begin position="26"/>
        <end position="158"/>
    </location>
</feature>
<protein>
    <recommendedName>
        <fullName evidence="4">G8 domain-containing protein</fullName>
    </recommendedName>
</protein>